<evidence type="ECO:0000313" key="4">
    <source>
        <dbReference type="Proteomes" id="UP001166571"/>
    </source>
</evidence>
<keyword evidence="2" id="KW-0472">Membrane</keyword>
<feature type="compositionally biased region" description="Basic and acidic residues" evidence="1">
    <location>
        <begin position="119"/>
        <end position="128"/>
    </location>
</feature>
<evidence type="ECO:0000256" key="1">
    <source>
        <dbReference type="SAM" id="MobiDB-lite"/>
    </source>
</evidence>
<protein>
    <recommendedName>
        <fullName evidence="5">Sporulation protein</fullName>
    </recommendedName>
</protein>
<evidence type="ECO:0008006" key="5">
    <source>
        <dbReference type="Google" id="ProtNLM"/>
    </source>
</evidence>
<comment type="caution">
    <text evidence="3">The sequence shown here is derived from an EMBL/GenBank/DDBJ whole genome shotgun (WGS) entry which is preliminary data.</text>
</comment>
<keyword evidence="4" id="KW-1185">Reference proteome</keyword>
<proteinExistence type="predicted"/>
<organism evidence="3 4">
    <name type="scientific">Sphingopyxis jiangsuensis</name>
    <dbReference type="NCBI Taxonomy" id="2871171"/>
    <lineage>
        <taxon>Bacteria</taxon>
        <taxon>Pseudomonadati</taxon>
        <taxon>Pseudomonadota</taxon>
        <taxon>Alphaproteobacteria</taxon>
        <taxon>Sphingomonadales</taxon>
        <taxon>Sphingomonadaceae</taxon>
        <taxon>Sphingopyxis</taxon>
    </lineage>
</organism>
<evidence type="ECO:0000256" key="2">
    <source>
        <dbReference type="SAM" id="Phobius"/>
    </source>
</evidence>
<feature type="region of interest" description="Disordered" evidence="1">
    <location>
        <begin position="61"/>
        <end position="128"/>
    </location>
</feature>
<gene>
    <name evidence="3" type="ORF">K5P26_03400</name>
</gene>
<dbReference type="Proteomes" id="UP001166571">
    <property type="component" value="Unassembled WGS sequence"/>
</dbReference>
<evidence type="ECO:0000313" key="3">
    <source>
        <dbReference type="EMBL" id="MBY4636184.1"/>
    </source>
</evidence>
<reference evidence="3" key="1">
    <citation type="submission" date="2021-08" db="EMBL/GenBank/DDBJ databases">
        <title>Sphingopyxis panaciterrulae sp. nov., isolated from the surface water of the Yellow Sea.</title>
        <authorList>
            <person name="Gao Z."/>
            <person name="Zhang D."/>
            <person name="Zhang A."/>
        </authorList>
    </citation>
    <scope>NUCLEOTIDE SEQUENCE</scope>
    <source>
        <strain evidence="3">XHP0097</strain>
    </source>
</reference>
<keyword evidence="2" id="KW-0812">Transmembrane</keyword>
<dbReference type="RefSeq" id="WP_222135752.1">
    <property type="nucleotide sequence ID" value="NZ_JAILXK010000001.1"/>
</dbReference>
<feature type="transmembrane region" description="Helical" evidence="2">
    <location>
        <begin position="28"/>
        <end position="48"/>
    </location>
</feature>
<dbReference type="EMBL" id="JAILXK010000001">
    <property type="protein sequence ID" value="MBY4636184.1"/>
    <property type="molecule type" value="Genomic_DNA"/>
</dbReference>
<feature type="region of interest" description="Disordered" evidence="1">
    <location>
        <begin position="1"/>
        <end position="25"/>
    </location>
</feature>
<accession>A0ABS7MBY5</accession>
<keyword evidence="2" id="KW-1133">Transmembrane helix</keyword>
<name>A0ABS7MBY5_9SPHN</name>
<sequence length="128" mass="13261">MNSNQYEAPIPAVAPPQPEPTNDSMRRLQIGVAGVLTVLLLVGMAGLIGDRAREKVAEDAAATETVKMPGDEKAGAAPLEELGVQPVSKESKDVNAQPGAKVPQAASSATVPDLEPDPALERARQSAK</sequence>